<keyword evidence="1" id="KW-0472">Membrane</keyword>
<name>A0A448WXU5_9PLAT</name>
<keyword evidence="1" id="KW-1133">Transmembrane helix</keyword>
<evidence type="ECO:0000313" key="2">
    <source>
        <dbReference type="EMBL" id="VEL22865.1"/>
    </source>
</evidence>
<evidence type="ECO:0000256" key="1">
    <source>
        <dbReference type="SAM" id="Phobius"/>
    </source>
</evidence>
<gene>
    <name evidence="2" type="ORF">PXEA_LOCUS16305</name>
</gene>
<keyword evidence="1" id="KW-0812">Transmembrane</keyword>
<protein>
    <submittedName>
        <fullName evidence="2">Uncharacterized protein</fullName>
    </submittedName>
</protein>
<dbReference type="Proteomes" id="UP000784294">
    <property type="component" value="Unassembled WGS sequence"/>
</dbReference>
<reference evidence="2" key="1">
    <citation type="submission" date="2018-11" db="EMBL/GenBank/DDBJ databases">
        <authorList>
            <consortium name="Pathogen Informatics"/>
        </authorList>
    </citation>
    <scope>NUCLEOTIDE SEQUENCE</scope>
</reference>
<comment type="caution">
    <text evidence="2">The sequence shown here is derived from an EMBL/GenBank/DDBJ whole genome shotgun (WGS) entry which is preliminary data.</text>
</comment>
<evidence type="ECO:0000313" key="3">
    <source>
        <dbReference type="Proteomes" id="UP000784294"/>
    </source>
</evidence>
<accession>A0A448WXU5</accession>
<organism evidence="2 3">
    <name type="scientific">Protopolystoma xenopodis</name>
    <dbReference type="NCBI Taxonomy" id="117903"/>
    <lineage>
        <taxon>Eukaryota</taxon>
        <taxon>Metazoa</taxon>
        <taxon>Spiralia</taxon>
        <taxon>Lophotrochozoa</taxon>
        <taxon>Platyhelminthes</taxon>
        <taxon>Monogenea</taxon>
        <taxon>Polyopisthocotylea</taxon>
        <taxon>Polystomatidea</taxon>
        <taxon>Polystomatidae</taxon>
        <taxon>Protopolystoma</taxon>
    </lineage>
</organism>
<dbReference type="AlphaFoldDB" id="A0A448WXU5"/>
<sequence>MLTGRRLNASEHDRLFNRSLERPRLLGVGEPEHPGSRLLREVTDEARVKAILALALILVCGLLCRSPVIGQNRPNPSDE</sequence>
<proteinExistence type="predicted"/>
<dbReference type="EMBL" id="CAAALY010058768">
    <property type="protein sequence ID" value="VEL22865.1"/>
    <property type="molecule type" value="Genomic_DNA"/>
</dbReference>
<keyword evidence="3" id="KW-1185">Reference proteome</keyword>
<feature type="transmembrane region" description="Helical" evidence="1">
    <location>
        <begin position="46"/>
        <end position="64"/>
    </location>
</feature>